<accession>A0ABU4JSA0</accession>
<dbReference type="Gene3D" id="2.30.22.10">
    <property type="entry name" value="Head domain of nucleotide exchange factor GrpE"/>
    <property type="match status" value="1"/>
</dbReference>
<gene>
    <name evidence="2" type="primary">grpE</name>
    <name evidence="2" type="ORF">P8V03_06665</name>
</gene>
<name>A0ABU4JSA0_9CLOT</name>
<dbReference type="InterPro" id="IPR009012">
    <property type="entry name" value="GrpE_head"/>
</dbReference>
<evidence type="ECO:0000313" key="2">
    <source>
        <dbReference type="EMBL" id="MDW8800834.1"/>
    </source>
</evidence>
<dbReference type="SUPFAM" id="SSF51064">
    <property type="entry name" value="Head domain of nucleotide exchange factor GrpE"/>
    <property type="match status" value="1"/>
</dbReference>
<keyword evidence="1" id="KW-0143">Chaperone</keyword>
<comment type="caution">
    <text evidence="2">The sequence shown here is derived from an EMBL/GenBank/DDBJ whole genome shotgun (WGS) entry which is preliminary data.</text>
</comment>
<keyword evidence="3" id="KW-1185">Reference proteome</keyword>
<protein>
    <submittedName>
        <fullName evidence="2">Nucleotide exchange factor GrpE</fullName>
    </submittedName>
</protein>
<proteinExistence type="predicted"/>
<evidence type="ECO:0000313" key="3">
    <source>
        <dbReference type="Proteomes" id="UP001281656"/>
    </source>
</evidence>
<dbReference type="Proteomes" id="UP001281656">
    <property type="component" value="Unassembled WGS sequence"/>
</dbReference>
<organism evidence="2 3">
    <name type="scientific">Clostridium tanneri</name>
    <dbReference type="NCBI Taxonomy" id="3037988"/>
    <lineage>
        <taxon>Bacteria</taxon>
        <taxon>Bacillati</taxon>
        <taxon>Bacillota</taxon>
        <taxon>Clostridia</taxon>
        <taxon>Eubacteriales</taxon>
        <taxon>Clostridiaceae</taxon>
        <taxon>Clostridium</taxon>
    </lineage>
</organism>
<dbReference type="Pfam" id="PF01025">
    <property type="entry name" value="GrpE"/>
    <property type="match status" value="1"/>
</dbReference>
<evidence type="ECO:0000256" key="1">
    <source>
        <dbReference type="ARBA" id="ARBA00023186"/>
    </source>
</evidence>
<dbReference type="RefSeq" id="WP_261672546.1">
    <property type="nucleotide sequence ID" value="NZ_JARUJP010000006.1"/>
</dbReference>
<reference evidence="2 3" key="1">
    <citation type="submission" date="2023-04" db="EMBL/GenBank/DDBJ databases">
        <title>Clostridium tannerae sp. nov., isolated from the fecal material of an alpaca.</title>
        <authorList>
            <person name="Miller S."/>
            <person name="Hendry M."/>
            <person name="King J."/>
            <person name="Sankaranarayanan K."/>
            <person name="Lawson P.A."/>
        </authorList>
    </citation>
    <scope>NUCLEOTIDE SEQUENCE [LARGE SCALE GENOMIC DNA]</scope>
    <source>
        <strain evidence="2 3">A1-XYC3</strain>
    </source>
</reference>
<dbReference type="InterPro" id="IPR000740">
    <property type="entry name" value="GrpE"/>
</dbReference>
<sequence>MLVDIFKDIQSLKKDYEKNGSNTGNRLSSGHLSKLEDSAEFESSLNSIYSLLQSMEVINNDVVNNKNLLKNVLDKDHEEKKRCIERIKSIINAYVNIYDFIDGIRQAIQKSSFNNDMTLINTVNSLLRFLEKEYLEVGLTVYAPNVDIDKFDKSKHEIAGTERNITLSNDTITQVLKKGFYYNDRNIRFIRTARVITVLN</sequence>
<dbReference type="EMBL" id="JARUJP010000006">
    <property type="protein sequence ID" value="MDW8800834.1"/>
    <property type="molecule type" value="Genomic_DNA"/>
</dbReference>